<dbReference type="InterPro" id="IPR045851">
    <property type="entry name" value="AMP-bd_C_sf"/>
</dbReference>
<dbReference type="SUPFAM" id="SSF56801">
    <property type="entry name" value="Acetyl-CoA synthetase-like"/>
    <property type="match status" value="1"/>
</dbReference>
<dbReference type="AlphaFoldDB" id="A0A1G9TNH1"/>
<evidence type="ECO:0000259" key="2">
    <source>
        <dbReference type="Pfam" id="PF13193"/>
    </source>
</evidence>
<keyword evidence="3" id="KW-0436">Ligase</keyword>
<dbReference type="InterPro" id="IPR000873">
    <property type="entry name" value="AMP-dep_synth/lig_dom"/>
</dbReference>
<name>A0A1G9TNH1_9PROT</name>
<evidence type="ECO:0000259" key="1">
    <source>
        <dbReference type="Pfam" id="PF00501"/>
    </source>
</evidence>
<evidence type="ECO:0000313" key="3">
    <source>
        <dbReference type="EMBL" id="SDM49297.1"/>
    </source>
</evidence>
<dbReference type="OrthoDB" id="6187882at2"/>
<dbReference type="InterPro" id="IPR025110">
    <property type="entry name" value="AMP-bd_C"/>
</dbReference>
<dbReference type="PROSITE" id="PS00455">
    <property type="entry name" value="AMP_BINDING"/>
    <property type="match status" value="1"/>
</dbReference>
<accession>A0A1G9TNH1</accession>
<evidence type="ECO:0000313" key="4">
    <source>
        <dbReference type="Proteomes" id="UP000199759"/>
    </source>
</evidence>
<feature type="domain" description="AMP-binding enzyme C-terminal" evidence="2">
    <location>
        <begin position="477"/>
        <end position="553"/>
    </location>
</feature>
<dbReference type="Proteomes" id="UP000199759">
    <property type="component" value="Unassembled WGS sequence"/>
</dbReference>
<organism evidence="3 4">
    <name type="scientific">Maricaulis salignorans</name>
    <dbReference type="NCBI Taxonomy" id="144026"/>
    <lineage>
        <taxon>Bacteria</taxon>
        <taxon>Pseudomonadati</taxon>
        <taxon>Pseudomonadota</taxon>
        <taxon>Alphaproteobacteria</taxon>
        <taxon>Maricaulales</taxon>
        <taxon>Maricaulaceae</taxon>
        <taxon>Maricaulis</taxon>
    </lineage>
</organism>
<proteinExistence type="predicted"/>
<dbReference type="Gene3D" id="3.40.50.12780">
    <property type="entry name" value="N-terminal domain of ligase-like"/>
    <property type="match status" value="1"/>
</dbReference>
<sequence>MTDRKPGPSREQVDKVIEFIVANEPLFAVGEIENFGVRQRGYVNAPPDLRFLMAAAMEHKDKPAVVFEDQRWTYGELIGKAVAVANGLVERHGVTPGTRVVLAMRNCPEWMACFLGIIAAGGVVVPMNGWWTSEEIGYGLRDCGAKLVIAGSRQAERMLPHLKPLDLTLIGVREGVEGCSDSFDGLVAAGAGKPALELAIKPDDDFAIFYTSGSTGAPKGAVLSHGGAVTAIMSYALIGAGMKHANGGEEFFGETPGVLVAVPLFHCTGSHAVFMTSLLSGRKMVLMRKWDAGDAVDLIEREQLTNMVGVPTMSHEVTLEAERRGTRLDSLMDMGSGGAKRPAAHVERLAKVFPQAWSSSGYGLTETNALGAYNNMADYQAKPNSCGRAVPAVTEIKIVREDGSTAPTGEAGEVWIKSPCLFKGYLNQPEATAAVLTEDRWFKTGDVGVLDEDGFLSIVDRLKDMVIRGGENISCLEVEGALAAHPDIVEAAVIGIPDERLGERVGAAILLREGAVLHNDEIDEFLKPHLAAFKRPAHYWRLDAPLPRGGTGKVDKPGLRKQLLTDGDID</sequence>
<protein>
    <submittedName>
        <fullName evidence="3">Acyl-CoA synthetase (AMP-forming)/AMP-acid ligase II</fullName>
    </submittedName>
</protein>
<dbReference type="InterPro" id="IPR042099">
    <property type="entry name" value="ANL_N_sf"/>
</dbReference>
<dbReference type="STRING" id="144026.SAMN04488568_11266"/>
<dbReference type="InterPro" id="IPR020845">
    <property type="entry name" value="AMP-binding_CS"/>
</dbReference>
<reference evidence="3 4" key="1">
    <citation type="submission" date="2016-10" db="EMBL/GenBank/DDBJ databases">
        <authorList>
            <person name="de Groot N.N."/>
        </authorList>
    </citation>
    <scope>NUCLEOTIDE SEQUENCE [LARGE SCALE GENOMIC DNA]</scope>
    <source>
        <strain evidence="3 4">DSM 16077</strain>
    </source>
</reference>
<dbReference type="Gene3D" id="3.30.300.30">
    <property type="match status" value="1"/>
</dbReference>
<dbReference type="InterPro" id="IPR050237">
    <property type="entry name" value="ATP-dep_AMP-bd_enzyme"/>
</dbReference>
<dbReference type="PANTHER" id="PTHR43767">
    <property type="entry name" value="LONG-CHAIN-FATTY-ACID--COA LIGASE"/>
    <property type="match status" value="1"/>
</dbReference>
<dbReference type="Pfam" id="PF00501">
    <property type="entry name" value="AMP-binding"/>
    <property type="match status" value="1"/>
</dbReference>
<feature type="domain" description="AMP-dependent synthetase/ligase" evidence="1">
    <location>
        <begin position="55"/>
        <end position="426"/>
    </location>
</feature>
<dbReference type="GO" id="GO:0016877">
    <property type="term" value="F:ligase activity, forming carbon-sulfur bonds"/>
    <property type="evidence" value="ECO:0007669"/>
    <property type="project" value="UniProtKB-ARBA"/>
</dbReference>
<keyword evidence="4" id="KW-1185">Reference proteome</keyword>
<dbReference type="RefSeq" id="WP_091770474.1">
    <property type="nucleotide sequence ID" value="NZ_FNHG01000012.1"/>
</dbReference>
<dbReference type="EMBL" id="FNHG01000012">
    <property type="protein sequence ID" value="SDM49297.1"/>
    <property type="molecule type" value="Genomic_DNA"/>
</dbReference>
<gene>
    <name evidence="3" type="ORF">SAMN04488568_11266</name>
</gene>
<dbReference type="Pfam" id="PF13193">
    <property type="entry name" value="AMP-binding_C"/>
    <property type="match status" value="1"/>
</dbReference>
<dbReference type="PANTHER" id="PTHR43767:SF10">
    <property type="entry name" value="SURFACTIN SYNTHASE SUBUNIT 1"/>
    <property type="match status" value="1"/>
</dbReference>